<reference evidence="3 4" key="1">
    <citation type="submission" date="2014-03" db="EMBL/GenBank/DDBJ databases">
        <title>Draft Genome Sequences of Four Burkholderia Strains.</title>
        <authorList>
            <person name="Liu X.Y."/>
            <person name="Li C.X."/>
            <person name="Xu J.H."/>
        </authorList>
    </citation>
    <scope>NUCLEOTIDE SEQUENCE [LARGE SCALE GENOMIC DNA]</scope>
    <source>
        <strain evidence="3 4">DSM 50014</strain>
    </source>
</reference>
<keyword evidence="4" id="KW-1185">Reference proteome</keyword>
<evidence type="ECO:0000256" key="1">
    <source>
        <dbReference type="SAM" id="SignalP"/>
    </source>
</evidence>
<dbReference type="InterPro" id="IPR013830">
    <property type="entry name" value="SGNH_hydro"/>
</dbReference>
<keyword evidence="1" id="KW-0732">Signal</keyword>
<dbReference type="InterPro" id="IPR036514">
    <property type="entry name" value="SGNH_hydro_sf"/>
</dbReference>
<evidence type="ECO:0000259" key="2">
    <source>
        <dbReference type="Pfam" id="PF13472"/>
    </source>
</evidence>
<sequence>MDGTRIVKARALLAAFALAASAHAHAAGEPLLIEAYGDSTTLGISCIDKHCAPRADNAVTFLQSELSARFGQHVVVSNLGVGGTMAQQLLDGTDRRGSVAWTERIRRSSARIVMFNYGINEVMHSQTPEQFYAAETALVRAALASGKLPVLATSNPMLDKRLNAQLAQMAAMTRRVAAEAHVPLIDQYAYVSSLPDWQHGMSDGAHPTAALYRLKAERDFTVLEPIVDRLIDKPART</sequence>
<dbReference type="STRING" id="60547.GCA_000751215_02701"/>
<comment type="caution">
    <text evidence="3">The sequence shown here is derived from an EMBL/GenBank/DDBJ whole genome shotgun (WGS) entry which is preliminary data.</text>
</comment>
<accession>A0A069PMK3</accession>
<dbReference type="EMBL" id="JFHC01000025">
    <property type="protein sequence ID" value="KDR41632.1"/>
    <property type="molecule type" value="Genomic_DNA"/>
</dbReference>
<evidence type="ECO:0000313" key="3">
    <source>
        <dbReference type="EMBL" id="KDR41632.1"/>
    </source>
</evidence>
<proteinExistence type="predicted"/>
<dbReference type="SUPFAM" id="SSF52266">
    <property type="entry name" value="SGNH hydrolase"/>
    <property type="match status" value="1"/>
</dbReference>
<dbReference type="Proteomes" id="UP000027466">
    <property type="component" value="Unassembled WGS sequence"/>
</dbReference>
<dbReference type="Pfam" id="PF13472">
    <property type="entry name" value="Lipase_GDSL_2"/>
    <property type="match status" value="1"/>
</dbReference>
<feature type="signal peptide" evidence="1">
    <location>
        <begin position="1"/>
        <end position="26"/>
    </location>
</feature>
<dbReference type="CDD" id="cd00229">
    <property type="entry name" value="SGNH_hydrolase"/>
    <property type="match status" value="1"/>
</dbReference>
<gene>
    <name evidence="3" type="ORF">BG61_16105</name>
</gene>
<protein>
    <submittedName>
        <fullName evidence="3">G-D-S-L family lipolytic protein</fullName>
    </submittedName>
</protein>
<feature type="domain" description="SGNH hydrolase-type esterase" evidence="2">
    <location>
        <begin position="35"/>
        <end position="214"/>
    </location>
</feature>
<organism evidence="3 4">
    <name type="scientific">Caballeronia glathei</name>
    <dbReference type="NCBI Taxonomy" id="60547"/>
    <lineage>
        <taxon>Bacteria</taxon>
        <taxon>Pseudomonadati</taxon>
        <taxon>Pseudomonadota</taxon>
        <taxon>Betaproteobacteria</taxon>
        <taxon>Burkholderiales</taxon>
        <taxon>Burkholderiaceae</taxon>
        <taxon>Caballeronia</taxon>
    </lineage>
</organism>
<name>A0A069PMK3_9BURK</name>
<dbReference type="GO" id="GO:0016788">
    <property type="term" value="F:hydrolase activity, acting on ester bonds"/>
    <property type="evidence" value="ECO:0007669"/>
    <property type="project" value="UniProtKB-ARBA"/>
</dbReference>
<dbReference type="AlphaFoldDB" id="A0A069PMK3"/>
<feature type="chain" id="PRO_5001667722" evidence="1">
    <location>
        <begin position="27"/>
        <end position="237"/>
    </location>
</feature>
<dbReference type="Gene3D" id="3.40.50.1110">
    <property type="entry name" value="SGNH hydrolase"/>
    <property type="match status" value="1"/>
</dbReference>
<evidence type="ECO:0000313" key="4">
    <source>
        <dbReference type="Proteomes" id="UP000027466"/>
    </source>
</evidence>